<keyword evidence="1" id="KW-1133">Transmembrane helix</keyword>
<protein>
    <recommendedName>
        <fullName evidence="4">Tetratricopeptide repeat protein</fullName>
    </recommendedName>
</protein>
<dbReference type="RefSeq" id="WP_346762001.1">
    <property type="nucleotide sequence ID" value="NZ_JAUJEB010000010.1"/>
</dbReference>
<comment type="caution">
    <text evidence="2">The sequence shown here is derived from an EMBL/GenBank/DDBJ whole genome shotgun (WGS) entry which is preliminary data.</text>
</comment>
<keyword evidence="3" id="KW-1185">Reference proteome</keyword>
<dbReference type="SUPFAM" id="SSF48452">
    <property type="entry name" value="TPR-like"/>
    <property type="match status" value="1"/>
</dbReference>
<evidence type="ECO:0008006" key="4">
    <source>
        <dbReference type="Google" id="ProtNLM"/>
    </source>
</evidence>
<gene>
    <name evidence="2" type="ORF">QQ020_31630</name>
</gene>
<keyword evidence="1" id="KW-0472">Membrane</keyword>
<dbReference type="InterPro" id="IPR011990">
    <property type="entry name" value="TPR-like_helical_dom_sf"/>
</dbReference>
<keyword evidence="1" id="KW-0812">Transmembrane</keyword>
<accession>A0ABT8LK46</accession>
<sequence length="257" mass="28991">MGTNDKDLEIQKYLQGDLSQEELAQFEEKIAKDPDLAGEVRDYKNLENGLESAGLDAFKAEVLEWEQDYLRETPDTGQPALPGKIIDFKKYIRIAAAVALLLAAGIYFYSSRTVSSETLYTQYYQQYPDMLTKRGDSVTGGPGEEFLLAGIDAYNNKNFEAAAANLQRYLDAVPEQKGIALYLAISQMELDQFKLAETNFRLAREDPAFRQQALWYEALLNLKAGKEGKSKAILETILNDEHHYRKKQAEKLLNALG</sequence>
<name>A0ABT8LK46_9BACT</name>
<feature type="transmembrane region" description="Helical" evidence="1">
    <location>
        <begin position="91"/>
        <end position="109"/>
    </location>
</feature>
<dbReference type="Proteomes" id="UP001172083">
    <property type="component" value="Unassembled WGS sequence"/>
</dbReference>
<evidence type="ECO:0000256" key="1">
    <source>
        <dbReference type="SAM" id="Phobius"/>
    </source>
</evidence>
<evidence type="ECO:0000313" key="3">
    <source>
        <dbReference type="Proteomes" id="UP001172083"/>
    </source>
</evidence>
<organism evidence="2 3">
    <name type="scientific">Agaribacillus aureus</name>
    <dbReference type="NCBI Taxonomy" id="3051825"/>
    <lineage>
        <taxon>Bacteria</taxon>
        <taxon>Pseudomonadati</taxon>
        <taxon>Bacteroidota</taxon>
        <taxon>Cytophagia</taxon>
        <taxon>Cytophagales</taxon>
        <taxon>Splendidivirgaceae</taxon>
        <taxon>Agaribacillus</taxon>
    </lineage>
</organism>
<evidence type="ECO:0000313" key="2">
    <source>
        <dbReference type="EMBL" id="MDN5216663.1"/>
    </source>
</evidence>
<proteinExistence type="predicted"/>
<reference evidence="2" key="1">
    <citation type="submission" date="2023-06" db="EMBL/GenBank/DDBJ databases">
        <title>Genomic of Agaribacillus aureum.</title>
        <authorList>
            <person name="Wang G."/>
        </authorList>
    </citation>
    <scope>NUCLEOTIDE SEQUENCE</scope>
    <source>
        <strain evidence="2">BMA12</strain>
    </source>
</reference>
<dbReference type="EMBL" id="JAUJEB010000010">
    <property type="protein sequence ID" value="MDN5216663.1"/>
    <property type="molecule type" value="Genomic_DNA"/>
</dbReference>
<dbReference type="Gene3D" id="1.25.40.10">
    <property type="entry name" value="Tetratricopeptide repeat domain"/>
    <property type="match status" value="1"/>
</dbReference>